<feature type="non-terminal residue" evidence="2">
    <location>
        <position position="1"/>
    </location>
</feature>
<reference evidence="2 3" key="1">
    <citation type="submission" date="2019-10" db="EMBL/GenBank/DDBJ databases">
        <title>Assembly and Annotation for the nematode Trichostrongylus colubriformis.</title>
        <authorList>
            <person name="Martin J."/>
        </authorList>
    </citation>
    <scope>NUCLEOTIDE SEQUENCE [LARGE SCALE GENOMIC DNA]</scope>
    <source>
        <strain evidence="2">G859</strain>
        <tissue evidence="2">Whole worm</tissue>
    </source>
</reference>
<keyword evidence="1" id="KW-0812">Transmembrane</keyword>
<sequence>HEVFHSILSCSWFVFLLSTIFQGKSTQTQTKRYSK</sequence>
<gene>
    <name evidence="2" type="ORF">GCK32_021347</name>
</gene>
<keyword evidence="3" id="KW-1185">Reference proteome</keyword>
<keyword evidence="1" id="KW-0472">Membrane</keyword>
<dbReference type="Proteomes" id="UP001331761">
    <property type="component" value="Unassembled WGS sequence"/>
</dbReference>
<feature type="transmembrane region" description="Helical" evidence="1">
    <location>
        <begin position="6"/>
        <end position="23"/>
    </location>
</feature>
<keyword evidence="1" id="KW-1133">Transmembrane helix</keyword>
<accession>A0AAN8J0J5</accession>
<name>A0AAN8J0J5_TRICO</name>
<evidence type="ECO:0000313" key="2">
    <source>
        <dbReference type="EMBL" id="KAK5972214.1"/>
    </source>
</evidence>
<comment type="caution">
    <text evidence="2">The sequence shown here is derived from an EMBL/GenBank/DDBJ whole genome shotgun (WGS) entry which is preliminary data.</text>
</comment>
<evidence type="ECO:0000313" key="3">
    <source>
        <dbReference type="Proteomes" id="UP001331761"/>
    </source>
</evidence>
<protein>
    <submittedName>
        <fullName evidence="2">Uncharacterized protein</fullName>
    </submittedName>
</protein>
<dbReference type="EMBL" id="WIXE01016863">
    <property type="protein sequence ID" value="KAK5972214.1"/>
    <property type="molecule type" value="Genomic_DNA"/>
</dbReference>
<evidence type="ECO:0000256" key="1">
    <source>
        <dbReference type="SAM" id="Phobius"/>
    </source>
</evidence>
<dbReference type="AlphaFoldDB" id="A0AAN8J0J5"/>
<organism evidence="2 3">
    <name type="scientific">Trichostrongylus colubriformis</name>
    <name type="common">Black scour worm</name>
    <dbReference type="NCBI Taxonomy" id="6319"/>
    <lineage>
        <taxon>Eukaryota</taxon>
        <taxon>Metazoa</taxon>
        <taxon>Ecdysozoa</taxon>
        <taxon>Nematoda</taxon>
        <taxon>Chromadorea</taxon>
        <taxon>Rhabditida</taxon>
        <taxon>Rhabditina</taxon>
        <taxon>Rhabditomorpha</taxon>
        <taxon>Strongyloidea</taxon>
        <taxon>Trichostrongylidae</taxon>
        <taxon>Trichostrongylus</taxon>
    </lineage>
</organism>
<proteinExistence type="predicted"/>